<feature type="domain" description="POTRA" evidence="10">
    <location>
        <begin position="292"/>
        <end position="372"/>
    </location>
</feature>
<evidence type="ECO:0000256" key="9">
    <source>
        <dbReference type="SAM" id="SignalP"/>
    </source>
</evidence>
<evidence type="ECO:0000259" key="10">
    <source>
        <dbReference type="PROSITE" id="PS51779"/>
    </source>
</evidence>
<dbReference type="GO" id="GO:0009279">
    <property type="term" value="C:cell outer membrane"/>
    <property type="evidence" value="ECO:0007669"/>
    <property type="project" value="UniProtKB-UniRule"/>
</dbReference>
<dbReference type="RefSeq" id="WP_237023445.1">
    <property type="nucleotide sequence ID" value="NZ_CP016094.1"/>
</dbReference>
<dbReference type="Pfam" id="PF07244">
    <property type="entry name" value="POTRA"/>
    <property type="match status" value="4"/>
</dbReference>
<evidence type="ECO:0000313" key="11">
    <source>
        <dbReference type="EMBL" id="AOS46381.1"/>
    </source>
</evidence>
<dbReference type="KEGG" id="obg:Verru16b_03486"/>
<dbReference type="PANTHER" id="PTHR12815:SF47">
    <property type="entry name" value="TRANSLOCATION AND ASSEMBLY MODULE SUBUNIT TAMA"/>
    <property type="match status" value="1"/>
</dbReference>
<feature type="domain" description="POTRA" evidence="10">
    <location>
        <begin position="375"/>
        <end position="449"/>
    </location>
</feature>
<gene>
    <name evidence="11" type="primary">bamA</name>
    <name evidence="11" type="ORF">Verru16b_03486</name>
</gene>
<feature type="signal peptide" evidence="9">
    <location>
        <begin position="1"/>
        <end position="28"/>
    </location>
</feature>
<dbReference type="AlphaFoldDB" id="A0A1D8AZS7"/>
<dbReference type="Proteomes" id="UP000095228">
    <property type="component" value="Chromosome"/>
</dbReference>
<accession>A0A1D8AZS7</accession>
<organism evidence="11 12">
    <name type="scientific">Lacunisphaera limnophila</name>
    <dbReference type="NCBI Taxonomy" id="1838286"/>
    <lineage>
        <taxon>Bacteria</taxon>
        <taxon>Pseudomonadati</taxon>
        <taxon>Verrucomicrobiota</taxon>
        <taxon>Opitutia</taxon>
        <taxon>Opitutales</taxon>
        <taxon>Opitutaceae</taxon>
        <taxon>Lacunisphaera</taxon>
    </lineage>
</organism>
<evidence type="ECO:0000256" key="2">
    <source>
        <dbReference type="ARBA" id="ARBA00022452"/>
    </source>
</evidence>
<keyword evidence="4 9" id="KW-0732">Signal</keyword>
<dbReference type="STRING" id="1838286.Verru16b_03486"/>
<dbReference type="Gene3D" id="3.10.20.310">
    <property type="entry name" value="membrane protein fhac"/>
    <property type="match status" value="5"/>
</dbReference>
<dbReference type="InterPro" id="IPR034746">
    <property type="entry name" value="POTRA"/>
</dbReference>
<dbReference type="PROSITE" id="PS51779">
    <property type="entry name" value="POTRA"/>
    <property type="match status" value="2"/>
</dbReference>
<evidence type="ECO:0000256" key="4">
    <source>
        <dbReference type="ARBA" id="ARBA00022729"/>
    </source>
</evidence>
<dbReference type="PANTHER" id="PTHR12815">
    <property type="entry name" value="SORTING AND ASSEMBLY MACHINERY SAMM50 PROTEIN FAMILY MEMBER"/>
    <property type="match status" value="1"/>
</dbReference>
<evidence type="ECO:0000256" key="1">
    <source>
        <dbReference type="ARBA" id="ARBA00004370"/>
    </source>
</evidence>
<dbReference type="InterPro" id="IPR000184">
    <property type="entry name" value="Bac_surfAg_D15"/>
</dbReference>
<sequence length="812" mass="92359">MKTSPRNLLNRALFACLILAAGTPVLHAQLGPAPAQPAAEPAPSRVGTITIKFVGMATVSEQIVRANMVLREDTELDEALIDRDIRSLYRTGVFEFIEVKREESAGNIVNFVFELTPKFRVLDIQYDGNKAIKSRRLAKEIKTVANGPLDERQIKADSQKIYEYYQKRGFNQAQVSYTIDRNRTTGFSTVTFKIREGARVKIGAVNFVGNDSIKARRLRKEMETKKWTMISWLLGNGRLKDDEFDEDLIKLRDYYQEEGFLDVEIAEDKITFDYPKPDKLVITIRVNEGRQYRVGEISFTGEKLFPEQMLGFIPRQRKGMVFKPSLLDKDSESIEDFYGRAGYLPPDTRVRLVRKPNLETGNIDVEYQITEGEKIQVESIKIEGNTKTKSIVILRELVLGPGDVFDSVRLKISKLRLENTRFFEDPVNVTDESTNIPGRRTLKISVQEARTGNLTFGAGFSSLEKAVVFAEVTQSNFDIFNRRSFFQGDGQKFRLRFQIGSQSSELIMAFEEPYFLERQLATGFQVYRTTSDYNSSYYEEIRTGGEVYARKRLFNWLESRLSYTYEVIDVANVDPTAPIQFRLYEGKTNTSRLGLILNQDTRDRIVSTTRGHYTALNLDLAGGPMGGDNHYYRVEFRGSKFFPVAEFQEQVLAVIGRTGVVESFGDSDKPQFRTIKDSTGQDVTFGPFVPGVPFYDRYFLGGPNDLRGFEFRDVGPKDAIGEPLGGKTYGFFSLEYSFDLVKPVRMAFFYDAGFINTDAYDFSPVGYNDNFGVGIMLFVAGAPLRLDFGIPLTTDRFNNQGNQFNFSFGTRF</sequence>
<keyword evidence="12" id="KW-1185">Reference proteome</keyword>
<dbReference type="InterPro" id="IPR039910">
    <property type="entry name" value="D15-like"/>
</dbReference>
<evidence type="ECO:0000256" key="7">
    <source>
        <dbReference type="ARBA" id="ARBA00023237"/>
    </source>
</evidence>
<keyword evidence="2" id="KW-1134">Transmembrane beta strand</keyword>
<dbReference type="Gene3D" id="2.40.160.50">
    <property type="entry name" value="membrane protein fhac: a member of the omp85/tpsb transporter family"/>
    <property type="match status" value="1"/>
</dbReference>
<dbReference type="GO" id="GO:0071709">
    <property type="term" value="P:membrane assembly"/>
    <property type="evidence" value="ECO:0007669"/>
    <property type="project" value="InterPro"/>
</dbReference>
<proteinExistence type="predicted"/>
<evidence type="ECO:0000313" key="12">
    <source>
        <dbReference type="Proteomes" id="UP000095228"/>
    </source>
</evidence>
<evidence type="ECO:0000256" key="6">
    <source>
        <dbReference type="ARBA" id="ARBA00023136"/>
    </source>
</evidence>
<dbReference type="Pfam" id="PF01103">
    <property type="entry name" value="Omp85"/>
    <property type="match status" value="1"/>
</dbReference>
<keyword evidence="3" id="KW-0812">Transmembrane</keyword>
<name>A0A1D8AZS7_9BACT</name>
<dbReference type="NCBIfam" id="TIGR03303">
    <property type="entry name" value="OM_YaeT"/>
    <property type="match status" value="1"/>
</dbReference>
<dbReference type="InterPro" id="IPR010827">
    <property type="entry name" value="BamA/TamA_POTRA"/>
</dbReference>
<dbReference type="EMBL" id="CP016094">
    <property type="protein sequence ID" value="AOS46381.1"/>
    <property type="molecule type" value="Genomic_DNA"/>
</dbReference>
<dbReference type="InterPro" id="IPR023707">
    <property type="entry name" value="OM_assembly_BamA"/>
</dbReference>
<dbReference type="PIRSF" id="PIRSF006076">
    <property type="entry name" value="OM_assembly_OMP85"/>
    <property type="match status" value="1"/>
</dbReference>
<feature type="chain" id="PRO_5009105422" description="Outer membrane protein assembly factor BamA" evidence="9">
    <location>
        <begin position="29"/>
        <end position="812"/>
    </location>
</feature>
<protein>
    <recommendedName>
        <fullName evidence="8">Outer membrane protein assembly factor BamA</fullName>
    </recommendedName>
</protein>
<keyword evidence="6" id="KW-0472">Membrane</keyword>
<evidence type="ECO:0000256" key="5">
    <source>
        <dbReference type="ARBA" id="ARBA00022737"/>
    </source>
</evidence>
<comment type="subcellular location">
    <subcellularLocation>
        <location evidence="1">Membrane</location>
    </subcellularLocation>
</comment>
<reference evidence="11 12" key="1">
    <citation type="submission" date="2016-06" db="EMBL/GenBank/DDBJ databases">
        <title>Three novel species with peptidoglycan cell walls form the new genus Lacunisphaera gen. nov. in the family Opitutaceae of the verrucomicrobial subdivision 4.</title>
        <authorList>
            <person name="Rast P."/>
            <person name="Gloeckner I."/>
            <person name="Jogler M."/>
            <person name="Boedeker C."/>
            <person name="Jeske O."/>
            <person name="Wiegand S."/>
            <person name="Reinhardt R."/>
            <person name="Schumann P."/>
            <person name="Rohde M."/>
            <person name="Spring S."/>
            <person name="Gloeckner F.O."/>
            <person name="Jogler C."/>
        </authorList>
    </citation>
    <scope>NUCLEOTIDE SEQUENCE [LARGE SCALE GENOMIC DNA]</scope>
    <source>
        <strain evidence="11 12">IG16b</strain>
    </source>
</reference>
<keyword evidence="5" id="KW-0677">Repeat</keyword>
<evidence type="ECO:0000256" key="8">
    <source>
        <dbReference type="NCBIfam" id="TIGR03303"/>
    </source>
</evidence>
<keyword evidence="7" id="KW-0998">Cell outer membrane</keyword>
<evidence type="ECO:0000256" key="3">
    <source>
        <dbReference type="ARBA" id="ARBA00022692"/>
    </source>
</evidence>